<dbReference type="AlphaFoldDB" id="A0A8J3N196"/>
<dbReference type="EMBL" id="BNJK01000001">
    <property type="protein sequence ID" value="GHO91097.1"/>
    <property type="molecule type" value="Genomic_DNA"/>
</dbReference>
<dbReference type="InterPro" id="IPR045719">
    <property type="entry name" value="DUF6073"/>
</dbReference>
<dbReference type="Proteomes" id="UP000597444">
    <property type="component" value="Unassembled WGS sequence"/>
</dbReference>
<gene>
    <name evidence="1" type="ORF">KSF_011450</name>
</gene>
<evidence type="ECO:0000313" key="2">
    <source>
        <dbReference type="Proteomes" id="UP000597444"/>
    </source>
</evidence>
<keyword evidence="2" id="KW-1185">Reference proteome</keyword>
<organism evidence="1 2">
    <name type="scientific">Reticulibacter mediterranei</name>
    <dbReference type="NCBI Taxonomy" id="2778369"/>
    <lineage>
        <taxon>Bacteria</taxon>
        <taxon>Bacillati</taxon>
        <taxon>Chloroflexota</taxon>
        <taxon>Ktedonobacteria</taxon>
        <taxon>Ktedonobacterales</taxon>
        <taxon>Reticulibacteraceae</taxon>
        <taxon>Reticulibacter</taxon>
    </lineage>
</organism>
<proteinExistence type="predicted"/>
<name>A0A8J3N196_9CHLR</name>
<dbReference type="Pfam" id="PF19550">
    <property type="entry name" value="DUF6073"/>
    <property type="match status" value="1"/>
</dbReference>
<comment type="caution">
    <text evidence="1">The sequence shown here is derived from an EMBL/GenBank/DDBJ whole genome shotgun (WGS) entry which is preliminary data.</text>
</comment>
<accession>A0A8J3N196</accession>
<dbReference type="RefSeq" id="WP_220202017.1">
    <property type="nucleotide sequence ID" value="NZ_BNJK01000001.1"/>
</dbReference>
<sequence>MLEQKQVTKSLVPSPKSLAELQLFTMPEGGTDRLSFITWDTIEIIGQGEEVIEFHGHYAIERATPTSADWHDASIDITMRELSVDGVSAYVGRVHASVNPDLGKPSGGQVRTGTTYNAPDSPKLCQMYGYMQFELLDMGMTVFNKEPIALEHNITHIPPVGQGGGTKERVDILLYRKDAPDSDPVAILHRVKTHIGAWLES</sequence>
<reference evidence="1" key="1">
    <citation type="submission" date="2020-10" db="EMBL/GenBank/DDBJ databases">
        <title>Taxonomic study of unclassified bacteria belonging to the class Ktedonobacteria.</title>
        <authorList>
            <person name="Yabe S."/>
            <person name="Wang C.M."/>
            <person name="Zheng Y."/>
            <person name="Sakai Y."/>
            <person name="Cavaletti L."/>
            <person name="Monciardini P."/>
            <person name="Donadio S."/>
        </authorList>
    </citation>
    <scope>NUCLEOTIDE SEQUENCE</scope>
    <source>
        <strain evidence="1">ID150040</strain>
    </source>
</reference>
<evidence type="ECO:0000313" key="1">
    <source>
        <dbReference type="EMBL" id="GHO91097.1"/>
    </source>
</evidence>
<protein>
    <submittedName>
        <fullName evidence="1">Uncharacterized protein</fullName>
    </submittedName>
</protein>